<name>A0AA89AFH7_9ASTE</name>
<dbReference type="EMBL" id="JAVXUP010003063">
    <property type="protein sequence ID" value="KAK3000211.1"/>
    <property type="molecule type" value="Genomic_DNA"/>
</dbReference>
<dbReference type="InterPro" id="IPR013103">
    <property type="entry name" value="RVT_2"/>
</dbReference>
<feature type="domain" description="Reverse transcriptase Ty1/copia-type" evidence="1">
    <location>
        <begin position="13"/>
        <end position="86"/>
    </location>
</feature>
<sequence>MVAYVLSVAEGIEDLELEQLDVKTVFLHDKLEEQIFMHQPKGFMIQDKEDHVFLLKRSLYGLKQSPRQWYKLFDTFIVERRYTKSAYDSYDVVSQGTVMVEKIPTVKNSANMMTKHNPEIKFKHCLDLIDISNIEVQP</sequence>
<evidence type="ECO:0000259" key="1">
    <source>
        <dbReference type="Pfam" id="PF07727"/>
    </source>
</evidence>
<proteinExistence type="predicted"/>
<keyword evidence="3" id="KW-1185">Reference proteome</keyword>
<comment type="caution">
    <text evidence="2">The sequence shown here is derived from an EMBL/GenBank/DDBJ whole genome shotgun (WGS) entry which is preliminary data.</text>
</comment>
<evidence type="ECO:0000313" key="2">
    <source>
        <dbReference type="EMBL" id="KAK3000211.1"/>
    </source>
</evidence>
<evidence type="ECO:0000313" key="3">
    <source>
        <dbReference type="Proteomes" id="UP001188597"/>
    </source>
</evidence>
<protein>
    <recommendedName>
        <fullName evidence="1">Reverse transcriptase Ty1/copia-type domain-containing protein</fullName>
    </recommendedName>
</protein>
<gene>
    <name evidence="2" type="ORF">RJ639_022742</name>
</gene>
<reference evidence="2" key="1">
    <citation type="submission" date="2022-12" db="EMBL/GenBank/DDBJ databases">
        <title>Draft genome assemblies for two species of Escallonia (Escalloniales).</title>
        <authorList>
            <person name="Chanderbali A."/>
            <person name="Dervinis C."/>
            <person name="Anghel I."/>
            <person name="Soltis D."/>
            <person name="Soltis P."/>
            <person name="Zapata F."/>
        </authorList>
    </citation>
    <scope>NUCLEOTIDE SEQUENCE</scope>
    <source>
        <strain evidence="2">UCBG64.0493</strain>
        <tissue evidence="2">Leaf</tissue>
    </source>
</reference>
<accession>A0AA89AFH7</accession>
<dbReference type="AlphaFoldDB" id="A0AA89AFH7"/>
<organism evidence="2 3">
    <name type="scientific">Escallonia herrerae</name>
    <dbReference type="NCBI Taxonomy" id="1293975"/>
    <lineage>
        <taxon>Eukaryota</taxon>
        <taxon>Viridiplantae</taxon>
        <taxon>Streptophyta</taxon>
        <taxon>Embryophyta</taxon>
        <taxon>Tracheophyta</taxon>
        <taxon>Spermatophyta</taxon>
        <taxon>Magnoliopsida</taxon>
        <taxon>eudicotyledons</taxon>
        <taxon>Gunneridae</taxon>
        <taxon>Pentapetalae</taxon>
        <taxon>asterids</taxon>
        <taxon>campanulids</taxon>
        <taxon>Escalloniales</taxon>
        <taxon>Escalloniaceae</taxon>
        <taxon>Escallonia</taxon>
    </lineage>
</organism>
<dbReference type="Pfam" id="PF07727">
    <property type="entry name" value="RVT_2"/>
    <property type="match status" value="1"/>
</dbReference>
<dbReference type="Proteomes" id="UP001188597">
    <property type="component" value="Unassembled WGS sequence"/>
</dbReference>